<accession>A0A0B1ZYL2</accession>
<dbReference type="EMBL" id="JTDK01000018">
    <property type="protein sequence ID" value="KHK95826.1"/>
    <property type="molecule type" value="Genomic_DNA"/>
</dbReference>
<keyword evidence="4 8" id="KW-0479">Metal-binding</keyword>
<feature type="binding site" evidence="8">
    <location>
        <position position="103"/>
    </location>
    <ligand>
        <name>Mg(2+)</name>
        <dbReference type="ChEBI" id="CHEBI:18420"/>
    </ligand>
</feature>
<dbReference type="Pfam" id="PF01850">
    <property type="entry name" value="PIN"/>
    <property type="match status" value="1"/>
</dbReference>
<dbReference type="SUPFAM" id="SSF88723">
    <property type="entry name" value="PIN domain-like"/>
    <property type="match status" value="1"/>
</dbReference>
<dbReference type="GO" id="GO:0000287">
    <property type="term" value="F:magnesium ion binding"/>
    <property type="evidence" value="ECO:0007669"/>
    <property type="project" value="UniProtKB-UniRule"/>
</dbReference>
<dbReference type="GO" id="GO:0004540">
    <property type="term" value="F:RNA nuclease activity"/>
    <property type="evidence" value="ECO:0007669"/>
    <property type="project" value="InterPro"/>
</dbReference>
<keyword evidence="3 8" id="KW-0540">Nuclease</keyword>
<keyword evidence="11" id="KW-1185">Reference proteome</keyword>
<dbReference type="CDD" id="cd18731">
    <property type="entry name" value="PIN_NgFitB-like"/>
    <property type="match status" value="1"/>
</dbReference>
<name>A0A0B1ZYL2_9MICO</name>
<dbReference type="AlphaFoldDB" id="A0A0B1ZYL2"/>
<organism evidence="10 11">
    <name type="scientific">Microbacterium mangrovi</name>
    <dbReference type="NCBI Taxonomy" id="1348253"/>
    <lineage>
        <taxon>Bacteria</taxon>
        <taxon>Bacillati</taxon>
        <taxon>Actinomycetota</taxon>
        <taxon>Actinomycetes</taxon>
        <taxon>Micrococcales</taxon>
        <taxon>Microbacteriaceae</taxon>
        <taxon>Microbacterium</taxon>
    </lineage>
</organism>
<dbReference type="HAMAP" id="MF_00265">
    <property type="entry name" value="VapC_Nob1"/>
    <property type="match status" value="1"/>
</dbReference>
<evidence type="ECO:0000256" key="3">
    <source>
        <dbReference type="ARBA" id="ARBA00022722"/>
    </source>
</evidence>
<proteinExistence type="inferred from homology"/>
<dbReference type="InterPro" id="IPR002716">
    <property type="entry name" value="PIN_dom"/>
</dbReference>
<keyword evidence="6 8" id="KW-0460">Magnesium</keyword>
<sequence>MIVLDTNVLSEFTRSVPEPRVVSWLDAQLSDDLFITSITVFEMRLGLALLPPSARKQLLEAAVSKQIASFGTRILPFDAEAAAACALLTAHRRALGRPIALQDAQIAAIALTHGMALATRNTQDFDETGIDLLDPWG</sequence>
<dbReference type="Proteomes" id="UP000031030">
    <property type="component" value="Unassembled WGS sequence"/>
</dbReference>
<keyword evidence="8" id="KW-0800">Toxin</keyword>
<evidence type="ECO:0000313" key="10">
    <source>
        <dbReference type="EMBL" id="KHK95826.1"/>
    </source>
</evidence>
<comment type="similarity">
    <text evidence="7 8">Belongs to the PINc/VapC protein family.</text>
</comment>
<protein>
    <recommendedName>
        <fullName evidence="8">Ribonuclease VapC</fullName>
        <shortName evidence="8">RNase VapC</shortName>
        <ecNumber evidence="8">3.1.-.-</ecNumber>
    </recommendedName>
    <alternativeName>
        <fullName evidence="8">Toxin VapC</fullName>
    </alternativeName>
</protein>
<comment type="cofactor">
    <cofactor evidence="1 8">
        <name>Mg(2+)</name>
        <dbReference type="ChEBI" id="CHEBI:18420"/>
    </cofactor>
</comment>
<dbReference type="InterPro" id="IPR022907">
    <property type="entry name" value="VapC_family"/>
</dbReference>
<comment type="function">
    <text evidence="8">Toxic component of a toxin-antitoxin (TA) system. An RNase.</text>
</comment>
<dbReference type="Gene3D" id="3.40.50.1010">
    <property type="entry name" value="5'-nuclease"/>
    <property type="match status" value="1"/>
</dbReference>
<evidence type="ECO:0000259" key="9">
    <source>
        <dbReference type="Pfam" id="PF01850"/>
    </source>
</evidence>
<dbReference type="GO" id="GO:0016787">
    <property type="term" value="F:hydrolase activity"/>
    <property type="evidence" value="ECO:0007669"/>
    <property type="project" value="UniProtKB-KW"/>
</dbReference>
<evidence type="ECO:0000256" key="8">
    <source>
        <dbReference type="HAMAP-Rule" id="MF_00265"/>
    </source>
</evidence>
<dbReference type="EC" id="3.1.-.-" evidence="8"/>
<evidence type="ECO:0000256" key="1">
    <source>
        <dbReference type="ARBA" id="ARBA00001946"/>
    </source>
</evidence>
<evidence type="ECO:0000256" key="2">
    <source>
        <dbReference type="ARBA" id="ARBA00022649"/>
    </source>
</evidence>
<reference evidence="10 11" key="1">
    <citation type="submission" date="2014-11" db="EMBL/GenBank/DDBJ databases">
        <title>Genome sequence of Microbacterium mangrovi MUSC 115(T).</title>
        <authorList>
            <person name="Lee L.-H."/>
        </authorList>
    </citation>
    <scope>NUCLEOTIDE SEQUENCE [LARGE SCALE GENOMIC DNA]</scope>
    <source>
        <strain evidence="10 11">MUSC 115</strain>
    </source>
</reference>
<comment type="caution">
    <text evidence="10">The sequence shown here is derived from an EMBL/GenBank/DDBJ whole genome shotgun (WGS) entry which is preliminary data.</text>
</comment>
<dbReference type="PANTHER" id="PTHR33653">
    <property type="entry name" value="RIBONUCLEASE VAPC2"/>
    <property type="match status" value="1"/>
</dbReference>
<evidence type="ECO:0000256" key="4">
    <source>
        <dbReference type="ARBA" id="ARBA00022723"/>
    </source>
</evidence>
<dbReference type="RefSeq" id="WP_039402466.1">
    <property type="nucleotide sequence ID" value="NZ_JTDK01000018.1"/>
</dbReference>
<dbReference type="InterPro" id="IPR050556">
    <property type="entry name" value="Type_II_TA_system_RNase"/>
</dbReference>
<gene>
    <name evidence="8" type="primary">vapC</name>
    <name evidence="10" type="ORF">LK09_17500</name>
</gene>
<evidence type="ECO:0000256" key="5">
    <source>
        <dbReference type="ARBA" id="ARBA00022801"/>
    </source>
</evidence>
<keyword evidence="2 8" id="KW-1277">Toxin-antitoxin system</keyword>
<dbReference type="PANTHER" id="PTHR33653:SF1">
    <property type="entry name" value="RIBONUCLEASE VAPC2"/>
    <property type="match status" value="1"/>
</dbReference>
<dbReference type="GO" id="GO:0090729">
    <property type="term" value="F:toxin activity"/>
    <property type="evidence" value="ECO:0007669"/>
    <property type="project" value="UniProtKB-KW"/>
</dbReference>
<dbReference type="OrthoDB" id="9804823at2"/>
<evidence type="ECO:0000256" key="6">
    <source>
        <dbReference type="ARBA" id="ARBA00022842"/>
    </source>
</evidence>
<feature type="domain" description="PIN" evidence="9">
    <location>
        <begin position="2"/>
        <end position="128"/>
    </location>
</feature>
<feature type="binding site" evidence="8">
    <location>
        <position position="5"/>
    </location>
    <ligand>
        <name>Mg(2+)</name>
        <dbReference type="ChEBI" id="CHEBI:18420"/>
    </ligand>
</feature>
<evidence type="ECO:0000256" key="7">
    <source>
        <dbReference type="ARBA" id="ARBA00038093"/>
    </source>
</evidence>
<evidence type="ECO:0000313" key="11">
    <source>
        <dbReference type="Proteomes" id="UP000031030"/>
    </source>
</evidence>
<dbReference type="InterPro" id="IPR029060">
    <property type="entry name" value="PIN-like_dom_sf"/>
</dbReference>
<dbReference type="STRING" id="1348253.LK09_17500"/>
<keyword evidence="5 8" id="KW-0378">Hydrolase</keyword>